<dbReference type="AlphaFoldDB" id="A0A437J926"/>
<evidence type="ECO:0000313" key="2">
    <source>
        <dbReference type="Proteomes" id="UP000282977"/>
    </source>
</evidence>
<protein>
    <submittedName>
        <fullName evidence="1">Uncharacterized protein</fullName>
    </submittedName>
</protein>
<keyword evidence="2" id="KW-1185">Reference proteome</keyword>
<dbReference type="Proteomes" id="UP000282977">
    <property type="component" value="Unassembled WGS sequence"/>
</dbReference>
<dbReference type="InterPro" id="IPR032710">
    <property type="entry name" value="NTF2-like_dom_sf"/>
</dbReference>
<reference evidence="1 2" key="1">
    <citation type="submission" date="2019-01" db="EMBL/GenBank/DDBJ databases">
        <authorList>
            <person name="Chen W.-M."/>
        </authorList>
    </citation>
    <scope>NUCLEOTIDE SEQUENCE [LARGE SCALE GENOMIC DNA]</scope>
    <source>
        <strain evidence="1 2">TLA-22</strain>
    </source>
</reference>
<name>A0A437J926_9SPHN</name>
<gene>
    <name evidence="1" type="ORF">ENE74_07020</name>
</gene>
<dbReference type="OrthoDB" id="9792858at2"/>
<evidence type="ECO:0000313" key="1">
    <source>
        <dbReference type="EMBL" id="RVT41994.1"/>
    </source>
</evidence>
<dbReference type="Gene3D" id="3.10.450.50">
    <property type="match status" value="1"/>
</dbReference>
<dbReference type="RefSeq" id="WP_127690183.1">
    <property type="nucleotide sequence ID" value="NZ_RZUL01000002.1"/>
</dbReference>
<organism evidence="1 2">
    <name type="scientific">Sphingobium algorifonticola</name>
    <dbReference type="NCBI Taxonomy" id="2008318"/>
    <lineage>
        <taxon>Bacteria</taxon>
        <taxon>Pseudomonadati</taxon>
        <taxon>Pseudomonadota</taxon>
        <taxon>Alphaproteobacteria</taxon>
        <taxon>Sphingomonadales</taxon>
        <taxon>Sphingomonadaceae</taxon>
        <taxon>Sphingobium</taxon>
    </lineage>
</organism>
<comment type="caution">
    <text evidence="1">The sequence shown here is derived from an EMBL/GenBank/DDBJ whole genome shotgun (WGS) entry which is preliminary data.</text>
</comment>
<proteinExistence type="predicted"/>
<accession>A0A437J926</accession>
<dbReference type="SUPFAM" id="SSF54427">
    <property type="entry name" value="NTF2-like"/>
    <property type="match status" value="1"/>
</dbReference>
<dbReference type="EMBL" id="RZUL01000002">
    <property type="protein sequence ID" value="RVT41994.1"/>
    <property type="molecule type" value="Genomic_DNA"/>
</dbReference>
<sequence>MRLADIEIALRERRDFSVLEHACLHRASLEDGMGIVRGRDRVRDAIIATRADETDGPVRIVHDLGDMIVFETAQGWRGHRWAAREGDRIKALTSIDDGTARCRAIGADPVATARHLGESHPLHAPLGELRPGIGQMATPETPDLPPHFPDAAVPQATALHRLWNARALDRIAAPWHGPQDADGDGVGFVLGLIRALPDAVLLIERGLVTGDGTVALLWRLIGHHLGDCLWANASGTRIRAIGSSVFPPKGGEEMMIDMLHVQATAFRPAIDYTC</sequence>